<dbReference type="Gene3D" id="3.40.50.1820">
    <property type="entry name" value="alpha/beta hydrolase"/>
    <property type="match status" value="1"/>
</dbReference>
<reference evidence="3 4" key="1">
    <citation type="journal article" date="2005" name="J. Bacteriol.">
        <title>Insights into genome plasticity and pathogenicity of the plant pathogenic Bacterium Xanthomonas campestris pv. vesicatoria revealed by the complete genome sequence.</title>
        <authorList>
            <person name="Thieme F."/>
            <person name="Koebnik R."/>
            <person name="Bekel T."/>
            <person name="Berger C."/>
            <person name="Boch J."/>
            <person name="Buettner D."/>
            <person name="Caldana C."/>
            <person name="Gaigalat L."/>
            <person name="Goesmann A."/>
            <person name="Kay S."/>
            <person name="Kirchner O."/>
            <person name="Lanz C."/>
            <person name="Linke B."/>
            <person name="McHardy A.C."/>
            <person name="Meyer F."/>
            <person name="Mittenhuber G."/>
            <person name="Nies D.H."/>
            <person name="Niesbach-Kloesgen U."/>
            <person name="Patschkowski T."/>
            <person name="Rueckert C."/>
            <person name="Rupp O."/>
            <person name="Schneicker S."/>
            <person name="Schuster S.C."/>
            <person name="Vorhoelter F.J."/>
            <person name="Weber E."/>
            <person name="Puehler A."/>
            <person name="Bonas U."/>
            <person name="Bartels D."/>
            <person name="Kaiser O."/>
        </authorList>
    </citation>
    <scope>NUCLEOTIDE SEQUENCE [LARGE SCALE GENOMIC DNA]</scope>
    <source>
        <strain evidence="3 4">85-10</strain>
    </source>
</reference>
<proteinExistence type="predicted"/>
<dbReference type="PANTHER" id="PTHR22946">
    <property type="entry name" value="DIENELACTONE HYDROLASE DOMAIN-CONTAINING PROTEIN-RELATED"/>
    <property type="match status" value="1"/>
</dbReference>
<dbReference type="SUPFAM" id="SSF53474">
    <property type="entry name" value="alpha/beta-Hydrolases"/>
    <property type="match status" value="1"/>
</dbReference>
<dbReference type="AlphaFoldDB" id="Q3BR31"/>
<dbReference type="EMBL" id="AM039952">
    <property type="protein sequence ID" value="CAJ24769.1"/>
    <property type="molecule type" value="Genomic_DNA"/>
</dbReference>
<feature type="compositionally biased region" description="Basic residues" evidence="1">
    <location>
        <begin position="8"/>
        <end position="20"/>
    </location>
</feature>
<evidence type="ECO:0000313" key="4">
    <source>
        <dbReference type="Proteomes" id="UP000007069"/>
    </source>
</evidence>
<dbReference type="PANTHER" id="PTHR22946:SF4">
    <property type="entry name" value="ESTERASE FRSA"/>
    <property type="match status" value="1"/>
</dbReference>
<dbReference type="InterPro" id="IPR029058">
    <property type="entry name" value="AB_hydrolase_fold"/>
</dbReference>
<dbReference type="ESTHER" id="xanax-XAC2907">
    <property type="family name" value="Dienelactone_hydrolase"/>
</dbReference>
<evidence type="ECO:0000313" key="3">
    <source>
        <dbReference type="EMBL" id="CAJ24769.1"/>
    </source>
</evidence>
<dbReference type="Proteomes" id="UP000007069">
    <property type="component" value="Chromosome"/>
</dbReference>
<feature type="domain" description="Dienelactone hydrolase" evidence="2">
    <location>
        <begin position="72"/>
        <end position="282"/>
    </location>
</feature>
<evidence type="ECO:0000256" key="1">
    <source>
        <dbReference type="SAM" id="MobiDB-lite"/>
    </source>
</evidence>
<feature type="region of interest" description="Disordered" evidence="1">
    <location>
        <begin position="1"/>
        <end position="20"/>
    </location>
</feature>
<dbReference type="STRING" id="456327.BJD11_07575"/>
<evidence type="ECO:0000259" key="2">
    <source>
        <dbReference type="Pfam" id="PF01738"/>
    </source>
</evidence>
<dbReference type="Pfam" id="PF01738">
    <property type="entry name" value="DLH"/>
    <property type="match status" value="1"/>
</dbReference>
<organism evidence="4">
    <name type="scientific">Xanthomonas euvesicatoria pv. vesicatoria (strain 85-10)</name>
    <name type="common">Xanthomonas campestris pv. vesicatoria</name>
    <dbReference type="NCBI Taxonomy" id="316273"/>
    <lineage>
        <taxon>Bacteria</taxon>
        <taxon>Pseudomonadati</taxon>
        <taxon>Pseudomonadota</taxon>
        <taxon>Gammaproteobacteria</taxon>
        <taxon>Lysobacterales</taxon>
        <taxon>Lysobacteraceae</taxon>
        <taxon>Xanthomonas</taxon>
    </lineage>
</organism>
<keyword evidence="3" id="KW-0378">Hydrolase</keyword>
<dbReference type="HOGENOM" id="CLU_054590_3_1_6"/>
<sequence>MTSPARQQRLHSPHHPGSKHIYKQRTWRGIGLIGVLASLAFPAAAAMQAKPLEWKIGKDTYSGVLVYDDAGDAKRPGLVMVPNWRGVNDSAVTKAKQLAGDDYVVLVADVYGKGKRPANDSEAGQFAGALKKDPPELRARALKAVEVLKAQAGKAPLDAARIGAVGFCFGGTTVLELVRSGAQLAGVVSLHGGIATPSPAAAGSAKTPLLVLNGADDKSVSKADIAAFETEMNAAGADWQFVNFSGAVHCFAEADANSPPGCLYNPRAAKRAYRMLGDFFDERFGQ</sequence>
<name>Q3BR31_XANE5</name>
<dbReference type="KEGG" id="xcv:XCV3051"/>
<accession>Q3BR31</accession>
<dbReference type="eggNOG" id="COG0412">
    <property type="taxonomic scope" value="Bacteria"/>
</dbReference>
<gene>
    <name evidence="3" type="ordered locus">XCV3051</name>
</gene>
<dbReference type="EC" id="3.1.1.45" evidence="3"/>
<dbReference type="InterPro" id="IPR002925">
    <property type="entry name" value="Dienelactn_hydro"/>
</dbReference>
<dbReference type="InterPro" id="IPR050261">
    <property type="entry name" value="FrsA_esterase"/>
</dbReference>
<protein>
    <submittedName>
        <fullName evidence="3">Putative carboxymethylenebutenolidase</fullName>
        <ecNumber evidence="3">3.1.1.45</ecNumber>
    </submittedName>
</protein>
<dbReference type="GO" id="GO:0008806">
    <property type="term" value="F:carboxymethylenebutenolidase activity"/>
    <property type="evidence" value="ECO:0007669"/>
    <property type="project" value="UniProtKB-EC"/>
</dbReference>